<sequence>MSGNGEKSQPMVEHLMCGSFMQSLKDSQLRRARRSVGNGEVAPPVSPVPDANVGVIRTLLTDTGVDQWMIGLRTDSQDPQGSAHIGKGLQCNIENAIDHAFYEANMQRCSTTVLSSFGQVQAAPTLQTCAVYGYAWLEEPSLPAVDVPFSCEAFTATVLLPTGSKSLEDICENLTAEVLERVFAAVRRFRRVVRVQLPAISAETASDLKPVLVEMGVQQAFTDEAAFQRITSSSPSRVSWVMHRARLDMQANNVQSTVPCVPGNVPAGGVGPFGPMAAAAPSAIPFLVNRPFVLCVRKMDILLLLACIQSVR</sequence>
<dbReference type="Proteomes" id="UP000821845">
    <property type="component" value="Chromosome 11"/>
</dbReference>
<accession>A0ACB7T5U3</accession>
<evidence type="ECO:0000313" key="1">
    <source>
        <dbReference type="EMBL" id="KAH6941359.1"/>
    </source>
</evidence>
<organism evidence="1 2">
    <name type="scientific">Hyalomma asiaticum</name>
    <name type="common">Tick</name>
    <dbReference type="NCBI Taxonomy" id="266040"/>
    <lineage>
        <taxon>Eukaryota</taxon>
        <taxon>Metazoa</taxon>
        <taxon>Ecdysozoa</taxon>
        <taxon>Arthropoda</taxon>
        <taxon>Chelicerata</taxon>
        <taxon>Arachnida</taxon>
        <taxon>Acari</taxon>
        <taxon>Parasitiformes</taxon>
        <taxon>Ixodida</taxon>
        <taxon>Ixodoidea</taxon>
        <taxon>Ixodidae</taxon>
        <taxon>Hyalomminae</taxon>
        <taxon>Hyalomma</taxon>
    </lineage>
</organism>
<keyword evidence="2" id="KW-1185">Reference proteome</keyword>
<reference evidence="1" key="1">
    <citation type="submission" date="2020-05" db="EMBL/GenBank/DDBJ databases">
        <title>Large-scale comparative analyses of tick genomes elucidate their genetic diversity and vector capacities.</title>
        <authorList>
            <person name="Jia N."/>
            <person name="Wang J."/>
            <person name="Shi W."/>
            <person name="Du L."/>
            <person name="Sun Y."/>
            <person name="Zhan W."/>
            <person name="Jiang J."/>
            <person name="Wang Q."/>
            <person name="Zhang B."/>
            <person name="Ji P."/>
            <person name="Sakyi L.B."/>
            <person name="Cui X."/>
            <person name="Yuan T."/>
            <person name="Jiang B."/>
            <person name="Yang W."/>
            <person name="Lam T.T.-Y."/>
            <person name="Chang Q."/>
            <person name="Ding S."/>
            <person name="Wang X."/>
            <person name="Zhu J."/>
            <person name="Ruan X."/>
            <person name="Zhao L."/>
            <person name="Wei J."/>
            <person name="Que T."/>
            <person name="Du C."/>
            <person name="Cheng J."/>
            <person name="Dai P."/>
            <person name="Han X."/>
            <person name="Huang E."/>
            <person name="Gao Y."/>
            <person name="Liu J."/>
            <person name="Shao H."/>
            <person name="Ye R."/>
            <person name="Li L."/>
            <person name="Wei W."/>
            <person name="Wang X."/>
            <person name="Wang C."/>
            <person name="Yang T."/>
            <person name="Huo Q."/>
            <person name="Li W."/>
            <person name="Guo W."/>
            <person name="Chen H."/>
            <person name="Zhou L."/>
            <person name="Ni X."/>
            <person name="Tian J."/>
            <person name="Zhou Y."/>
            <person name="Sheng Y."/>
            <person name="Liu T."/>
            <person name="Pan Y."/>
            <person name="Xia L."/>
            <person name="Li J."/>
            <person name="Zhao F."/>
            <person name="Cao W."/>
        </authorList>
    </citation>
    <scope>NUCLEOTIDE SEQUENCE</scope>
    <source>
        <strain evidence="1">Hyas-2018</strain>
    </source>
</reference>
<proteinExistence type="predicted"/>
<name>A0ACB7T5U3_HYAAI</name>
<dbReference type="EMBL" id="CM023491">
    <property type="protein sequence ID" value="KAH6941359.1"/>
    <property type="molecule type" value="Genomic_DNA"/>
</dbReference>
<protein>
    <submittedName>
        <fullName evidence="1">Uncharacterized protein</fullName>
    </submittedName>
</protein>
<gene>
    <name evidence="1" type="ORF">HPB50_016957</name>
</gene>
<comment type="caution">
    <text evidence="1">The sequence shown here is derived from an EMBL/GenBank/DDBJ whole genome shotgun (WGS) entry which is preliminary data.</text>
</comment>
<evidence type="ECO:0000313" key="2">
    <source>
        <dbReference type="Proteomes" id="UP000821845"/>
    </source>
</evidence>